<evidence type="ECO:0000256" key="4">
    <source>
        <dbReference type="HAMAP-Rule" id="MF_01384"/>
    </source>
</evidence>
<dbReference type="GO" id="GO:0016151">
    <property type="term" value="F:nickel cation binding"/>
    <property type="evidence" value="ECO:0007669"/>
    <property type="project" value="UniProtKB-UniRule"/>
</dbReference>
<dbReference type="PANTHER" id="PTHR33643">
    <property type="entry name" value="UREASE ACCESSORY PROTEIN D"/>
    <property type="match status" value="1"/>
</dbReference>
<dbReference type="GO" id="GO:0005737">
    <property type="term" value="C:cytoplasm"/>
    <property type="evidence" value="ECO:0007669"/>
    <property type="project" value="UniProtKB-SubCell"/>
</dbReference>
<dbReference type="InterPro" id="IPR002669">
    <property type="entry name" value="UreD"/>
</dbReference>
<dbReference type="EMBL" id="AAOW01000009">
    <property type="protein sequence ID" value="EAR61334.1"/>
    <property type="molecule type" value="Genomic_DNA"/>
</dbReference>
<comment type="subunit">
    <text evidence="4">UreD, UreF and UreG form a complex that acts as a GTP-hydrolysis-dependent molecular chaperone, activating the urease apoprotein by helping to assemble the nickel containing metallocenter of UreC. The UreE protein probably delivers the nickel.</text>
</comment>
<evidence type="ECO:0000256" key="3">
    <source>
        <dbReference type="ARBA" id="ARBA00023186"/>
    </source>
</evidence>
<accession>A0A7U8C508</accession>
<protein>
    <recommendedName>
        <fullName evidence="4">Urease accessory protein UreD</fullName>
    </recommendedName>
</protein>
<organism evidence="5 6">
    <name type="scientific">Neptuniibacter caesariensis</name>
    <dbReference type="NCBI Taxonomy" id="207954"/>
    <lineage>
        <taxon>Bacteria</taxon>
        <taxon>Pseudomonadati</taxon>
        <taxon>Pseudomonadota</taxon>
        <taxon>Gammaproteobacteria</taxon>
        <taxon>Oceanospirillales</taxon>
        <taxon>Oceanospirillaceae</taxon>
        <taxon>Neptuniibacter</taxon>
    </lineage>
</organism>
<dbReference type="AlphaFoldDB" id="A0A7U8C508"/>
<comment type="similarity">
    <text evidence="1 4">Belongs to the UreD family.</text>
</comment>
<evidence type="ECO:0000256" key="1">
    <source>
        <dbReference type="ARBA" id="ARBA00007177"/>
    </source>
</evidence>
<evidence type="ECO:0000256" key="2">
    <source>
        <dbReference type="ARBA" id="ARBA00022988"/>
    </source>
</evidence>
<comment type="caution">
    <text evidence="5">The sequence shown here is derived from an EMBL/GenBank/DDBJ whole genome shotgun (WGS) entry which is preliminary data.</text>
</comment>
<reference evidence="5 6" key="1">
    <citation type="submission" date="2006-02" db="EMBL/GenBank/DDBJ databases">
        <authorList>
            <person name="Pinhassi J."/>
            <person name="Pedros-Alio C."/>
            <person name="Ferriera S."/>
            <person name="Johnson J."/>
            <person name="Kravitz S."/>
            <person name="Halpern A."/>
            <person name="Remington K."/>
            <person name="Beeson K."/>
            <person name="Tran B."/>
            <person name="Rogers Y.-H."/>
            <person name="Friedman R."/>
            <person name="Venter J.C."/>
        </authorList>
    </citation>
    <scope>NUCLEOTIDE SEQUENCE [LARGE SCALE GENOMIC DNA]</scope>
    <source>
        <strain evidence="5 6">MED92</strain>
    </source>
</reference>
<comment type="function">
    <text evidence="4">Required for maturation of urease via the functional incorporation of the urease nickel metallocenter.</text>
</comment>
<keyword evidence="2 4" id="KW-0996">Nickel insertion</keyword>
<gene>
    <name evidence="4" type="primary">ureD</name>
    <name evidence="5" type="ORF">MED92_11424</name>
</gene>
<dbReference type="HAMAP" id="MF_01384">
    <property type="entry name" value="UreD"/>
    <property type="match status" value="1"/>
</dbReference>
<dbReference type="PANTHER" id="PTHR33643:SF1">
    <property type="entry name" value="UREASE ACCESSORY PROTEIN D"/>
    <property type="match status" value="1"/>
</dbReference>
<dbReference type="RefSeq" id="WP_007019864.1">
    <property type="nucleotide sequence ID" value="NZ_CH724125.1"/>
</dbReference>
<comment type="subcellular location">
    <subcellularLocation>
        <location evidence="4">Cytoplasm</location>
    </subcellularLocation>
</comment>
<sequence length="300" mass="33438">MNAITSPTDTNKPFDTNSTWQALLDLGLAKTERGTVLRRCSHKGPLYVQKPFYPEGRELAHLYLLHPPGGMVSGDDLQISVTTEADAQALITTPGAGRVYRARPDRTLQKQNIQLDVQSRSTLEWLPLENIIFPDACTDLSMDIQLADDASVIAWEITCFGLQASHEPFDRGQVRQQLQVFRNKRLKLREALNLNPEQNPLMLNRAGLNGCSVNGLLIAGPFDFATDVTGQAVSDLIDNLRLCCSESEDLAAITLNDEFIQVRYLGNCSEAARLLFTQCWKLIRPQLIGRDGCEPRIWAT</sequence>
<keyword evidence="4" id="KW-0963">Cytoplasm</keyword>
<dbReference type="OrthoDB" id="9798842at2"/>
<evidence type="ECO:0000313" key="5">
    <source>
        <dbReference type="EMBL" id="EAR61334.1"/>
    </source>
</evidence>
<name>A0A7U8C508_NEPCE</name>
<proteinExistence type="inferred from homology"/>
<dbReference type="Pfam" id="PF01774">
    <property type="entry name" value="UreD"/>
    <property type="match status" value="1"/>
</dbReference>
<dbReference type="Proteomes" id="UP000002171">
    <property type="component" value="Unassembled WGS sequence"/>
</dbReference>
<keyword evidence="6" id="KW-1185">Reference proteome</keyword>
<keyword evidence="3 4" id="KW-0143">Chaperone</keyword>
<evidence type="ECO:0000313" key="6">
    <source>
        <dbReference type="Proteomes" id="UP000002171"/>
    </source>
</evidence>